<dbReference type="Pfam" id="PF08532">
    <property type="entry name" value="Glyco_hydro_42M"/>
    <property type="match status" value="1"/>
</dbReference>
<accession>A0ABR7VJF3</accession>
<dbReference type="CDD" id="cd03143">
    <property type="entry name" value="A4_beta-galactosidase_middle_domain"/>
    <property type="match status" value="1"/>
</dbReference>
<dbReference type="SUPFAM" id="SSF51445">
    <property type="entry name" value="(Trans)glycosidases"/>
    <property type="match status" value="1"/>
</dbReference>
<dbReference type="Gene3D" id="3.40.50.880">
    <property type="match status" value="1"/>
</dbReference>
<dbReference type="Proteomes" id="UP000621631">
    <property type="component" value="Unassembled WGS sequence"/>
</dbReference>
<sequence>MTNLRYRQVHMDFHTSEHIPHVGNRFVAEEFANTLKQANVDSVTCFARCHHGWLYYPSKNRPDLIHPQLKNDRLLLEQINACHKQDIQVPIYTTVQWDAYVMKHHPEWLAIDENGEYINSQGVPEPHFYYTICLNSDYRVYFKEHLQDIVDVVGVDNIDGFFMDILFKVDCNCSNCFNEMKKKELDTSSRRDRIYYSTLMLDEFKEEITNFIQERVPHAGIFYNSSHIGPNTKQSAAHYTHLELESLPSGGWGYDHFPATIRYARNLGKEVLGMTGKFHTYWGDFHSLKNKAALEFECFQMLALGAGCSIGDQLHPDGQLSQAAYNLIGDVYGRVKELEPYCKDTSTISEIGVMTPEEFYVPGDHNLGIHPSLIGAVRLLQELSYQFDIIDSGMNFMDYKMIILPDVIEYSPELEEKLHAYMEQGGKVIGTHHSLMEKSGKTSNVYGNKYIQEGQFDRDFILPNDTLGKKLPKEEFVMYVKGTEVEPVQAEVLLDTVKPYFNREGDTFCSHQHAPSSREMGMPAATKNGNAVYFAHPIFGTYRKNSPAWCKAVMKDALEMLLPTPLVQHRGHAGLITSLAERKSCGARVLHVLNYLTQKKSEDIYTIEDILPVYDVPFEVFVGSKQVNKLYFAPDMHSIPFEQVGESIRFEVSRLDGYAVIVIE</sequence>
<comment type="caution">
    <text evidence="2">The sequence shown here is derived from an EMBL/GenBank/DDBJ whole genome shotgun (WGS) entry which is preliminary data.</text>
</comment>
<dbReference type="InterPro" id="IPR028212">
    <property type="entry name" value="GHL6"/>
</dbReference>
<gene>
    <name evidence="2" type="ORF">IC602_01975</name>
</gene>
<dbReference type="InterPro" id="IPR029062">
    <property type="entry name" value="Class_I_gatase-like"/>
</dbReference>
<evidence type="ECO:0000313" key="3">
    <source>
        <dbReference type="Proteomes" id="UP000621631"/>
    </source>
</evidence>
<dbReference type="Gene3D" id="3.20.20.80">
    <property type="entry name" value="Glycosidases"/>
    <property type="match status" value="1"/>
</dbReference>
<evidence type="ECO:0000313" key="2">
    <source>
        <dbReference type="EMBL" id="MBD1221375.1"/>
    </source>
</evidence>
<dbReference type="Pfam" id="PF14871">
    <property type="entry name" value="GHL6"/>
    <property type="match status" value="1"/>
</dbReference>
<protein>
    <submittedName>
        <fullName evidence="2">Beta-galactosidase trimerization domain-containing protein</fullName>
    </submittedName>
</protein>
<proteinExistence type="predicted"/>
<dbReference type="RefSeq" id="WP_189776810.1">
    <property type="nucleotide sequence ID" value="NZ_JACWEZ010000001.1"/>
</dbReference>
<name>A0ABR7VJF3_VIRHA</name>
<keyword evidence="3" id="KW-1185">Reference proteome</keyword>
<dbReference type="SUPFAM" id="SSF52317">
    <property type="entry name" value="Class I glutamine amidotransferase-like"/>
    <property type="match status" value="1"/>
</dbReference>
<dbReference type="InterPro" id="IPR013738">
    <property type="entry name" value="Beta_galactosidase_Trimer"/>
</dbReference>
<dbReference type="EMBL" id="JACWEZ010000001">
    <property type="protein sequence ID" value="MBD1221375.1"/>
    <property type="molecule type" value="Genomic_DNA"/>
</dbReference>
<dbReference type="InterPro" id="IPR017853">
    <property type="entry name" value="GH"/>
</dbReference>
<feature type="domain" description="Beta-galactosidase trimerisation" evidence="1">
    <location>
        <begin position="380"/>
        <end position="434"/>
    </location>
</feature>
<evidence type="ECO:0000259" key="1">
    <source>
        <dbReference type="Pfam" id="PF08532"/>
    </source>
</evidence>
<organism evidence="2 3">
    <name type="scientific">Virgibacillus halodenitrificans</name>
    <name type="common">Bacillus halodenitrificans</name>
    <dbReference type="NCBI Taxonomy" id="1482"/>
    <lineage>
        <taxon>Bacteria</taxon>
        <taxon>Bacillati</taxon>
        <taxon>Bacillota</taxon>
        <taxon>Bacilli</taxon>
        <taxon>Bacillales</taxon>
        <taxon>Bacillaceae</taxon>
        <taxon>Virgibacillus</taxon>
    </lineage>
</organism>
<reference evidence="2 3" key="1">
    <citation type="submission" date="2020-09" db="EMBL/GenBank/DDBJ databases">
        <title>Draft Genome Sequences of Oil-Oxidizing Bacteria Halomonas titanicae, Marinobacter lutaoensis, and Virgibacillus halodenitrificans Isolated from Highly Saline Environments.</title>
        <authorList>
            <person name="Grouzdev D.S."/>
            <person name="Sokolova D.S."/>
            <person name="Semenova E.M."/>
            <person name="Borzenkov I.A."/>
            <person name="Bidzhieva S.K."/>
            <person name="Poltaraus A.B."/>
            <person name="Nazina T.N."/>
        </authorList>
    </citation>
    <scope>NUCLEOTIDE SEQUENCE [LARGE SCALE GENOMIC DNA]</scope>
    <source>
        <strain evidence="2 3">VKM B-3472D</strain>
    </source>
</reference>